<protein>
    <submittedName>
        <fullName evidence="3">Dynein heavy chain 8, axonemal-like</fullName>
    </submittedName>
</protein>
<dbReference type="InterPro" id="IPR026983">
    <property type="entry name" value="DHC"/>
</dbReference>
<keyword evidence="2" id="KW-1185">Reference proteome</keyword>
<dbReference type="Proteomes" id="UP000694923">
    <property type="component" value="Unplaced"/>
</dbReference>
<feature type="non-terminal residue" evidence="3">
    <location>
        <position position="386"/>
    </location>
</feature>
<evidence type="ECO:0000256" key="1">
    <source>
        <dbReference type="SAM" id="MobiDB-lite"/>
    </source>
</evidence>
<reference evidence="3" key="1">
    <citation type="submission" date="2025-08" db="UniProtKB">
        <authorList>
            <consortium name="RefSeq"/>
        </authorList>
    </citation>
    <scope>IDENTIFICATION</scope>
</reference>
<proteinExistence type="predicted"/>
<evidence type="ECO:0000313" key="3">
    <source>
        <dbReference type="RefSeq" id="XP_008561641.1"/>
    </source>
</evidence>
<gene>
    <name evidence="3" type="primary">LOC103581643</name>
</gene>
<evidence type="ECO:0000313" key="2">
    <source>
        <dbReference type="Proteomes" id="UP000694923"/>
    </source>
</evidence>
<accession>A0ABM0PZV0</accession>
<feature type="compositionally biased region" description="Pro residues" evidence="1">
    <location>
        <begin position="39"/>
        <end position="51"/>
    </location>
</feature>
<organism evidence="2 3">
    <name type="scientific">Galeopterus variegatus</name>
    <name type="common">Malayan flying lemur</name>
    <name type="synonym">Cynocephalus variegatus</name>
    <dbReference type="NCBI Taxonomy" id="482537"/>
    <lineage>
        <taxon>Eukaryota</taxon>
        <taxon>Metazoa</taxon>
        <taxon>Chordata</taxon>
        <taxon>Craniata</taxon>
        <taxon>Vertebrata</taxon>
        <taxon>Euteleostomi</taxon>
        <taxon>Mammalia</taxon>
        <taxon>Eutheria</taxon>
        <taxon>Euarchontoglires</taxon>
        <taxon>Dermoptera</taxon>
        <taxon>Cynocephalidae</taxon>
        <taxon>Galeopterus</taxon>
    </lineage>
</organism>
<sequence>MSAEEGDPPSAGEEIPHSMEEAPPPSSEDIAPPTSGGEAPPPPEEGAPPLPGGEAPGEDAAPLSPEGMEPSLIGYQDLIPSEEMIILPDDDETDLSRLRPRVGPRLVQSVLSDVLSSQSSHRSSRYRRSMSGIPNLQETLKERQARFRDARESRKQKIDPSYKYIFEILAEKLGLDIVTVEELILDCPSLEAFTHFFMKDGCKTLKFLYQEGDVPSLECGRIIPGTTKGAKMMRLYVDNAYPQKLKGLCIFFVRCRNDVALNAKSIQEEVLFTVLDASKGLLNGIRNMLANIFLPAILATNSWGALNQSKQGESEKHVFTETINRYLSFLDGARISIEGTVKLKTIDNVDFSKLQTFEEVTVAASNSETVRQLEEVLMIWYKQIEQ</sequence>
<dbReference type="RefSeq" id="XP_008561641.1">
    <property type="nucleotide sequence ID" value="XM_008563419.1"/>
</dbReference>
<name>A0ABM0PZV0_GALVR</name>
<dbReference type="PANTHER" id="PTHR46532:SF11">
    <property type="entry name" value="DYNEIN AXONEMAL HEAVY CHAIN 12"/>
    <property type="match status" value="1"/>
</dbReference>
<feature type="region of interest" description="Disordered" evidence="1">
    <location>
        <begin position="1"/>
        <end position="72"/>
    </location>
</feature>
<dbReference type="PANTHER" id="PTHR46532">
    <property type="entry name" value="MALE FERTILITY FACTOR KL5"/>
    <property type="match status" value="1"/>
</dbReference>
<dbReference type="GeneID" id="103581643"/>